<comment type="caution">
    <text evidence="12">The sequence shown here is derived from an EMBL/GenBank/DDBJ whole genome shotgun (WGS) entry which is preliminary data.</text>
</comment>
<feature type="domain" description="Peptidase M43 pregnancy-associated plasma-A" evidence="11">
    <location>
        <begin position="203"/>
        <end position="282"/>
    </location>
</feature>
<dbReference type="Proteomes" id="UP000037136">
    <property type="component" value="Unassembled WGS sequence"/>
</dbReference>
<keyword evidence="8" id="KW-0482">Metalloprotease</keyword>
<evidence type="ECO:0000256" key="4">
    <source>
        <dbReference type="ARBA" id="ARBA00022723"/>
    </source>
</evidence>
<dbReference type="OrthoDB" id="536211at2759"/>
<protein>
    <recommendedName>
        <fullName evidence="11">Peptidase M43 pregnancy-associated plasma-A domain-containing protein</fullName>
    </recommendedName>
</protein>
<sequence>MLPLIYVANFVGLTAALDVTMPGLRLHPSFLNGNAENMDAIFGEIPDMNQGIFRRNSILPRPDAETFDPVNVEVYANIFVSKDSTERLSQGALDNQIKIANYWFNQFNFSFTLMETKWIVDDEWAKASDFFNLLVDNHVGTTATLNLYVVETIGSSKQVGRSTHPTVLDEGSAKMDSAMLALRAIPGAPESAPGYNATKYEGKAFVHVLGRWLGLNYTFSGGCEGNVIGDIPPSLGSEGCPIGLDSCPDKPGLDPIHNFMSYNDESCKHEFTPGQIRHMHETWHQYRGQATEIKRNELPLLSPFLEKPGKLPFYEVDPNNSVAVLTQCVEDRRGVVRETSERRCGTYFYCIFGLYKHDKQSAGDWKTDVECLQARVLPDDIVEEIEMAKKGPNSASSS</sequence>
<evidence type="ECO:0000256" key="6">
    <source>
        <dbReference type="ARBA" id="ARBA00022801"/>
    </source>
</evidence>
<keyword evidence="5 10" id="KW-0732">Signal</keyword>
<keyword evidence="3" id="KW-0645">Protease</keyword>
<evidence type="ECO:0000256" key="9">
    <source>
        <dbReference type="ARBA" id="ARBA00023157"/>
    </source>
</evidence>
<dbReference type="SUPFAM" id="SSF55486">
    <property type="entry name" value="Metalloproteases ('zincins'), catalytic domain"/>
    <property type="match status" value="1"/>
</dbReference>
<dbReference type="GO" id="GO:0046872">
    <property type="term" value="F:metal ion binding"/>
    <property type="evidence" value="ECO:0007669"/>
    <property type="project" value="UniProtKB-KW"/>
</dbReference>
<evidence type="ECO:0000256" key="2">
    <source>
        <dbReference type="ARBA" id="ARBA00008721"/>
    </source>
</evidence>
<comment type="similarity">
    <text evidence="2">Belongs to the peptidase M43B family.</text>
</comment>
<reference evidence="12 13" key="1">
    <citation type="journal article" date="2015" name="BMC Genomics">
        <title>Gene expression during zombie ant biting behavior reflects the complexity underlying fungal parasitic behavioral manipulation.</title>
        <authorList>
            <person name="de Bekker C."/>
            <person name="Ohm R.A."/>
            <person name="Loreto R.G."/>
            <person name="Sebastian A."/>
            <person name="Albert I."/>
            <person name="Merrow M."/>
            <person name="Brachmann A."/>
            <person name="Hughes D.P."/>
        </authorList>
    </citation>
    <scope>NUCLEOTIDE SEQUENCE [LARGE SCALE GENOMIC DNA]</scope>
    <source>
        <strain evidence="12 13">SC16a</strain>
    </source>
</reference>
<dbReference type="PANTHER" id="PTHR47466:SF1">
    <property type="entry name" value="METALLOPROTEASE MEP1 (AFU_ORTHOLOGUE AFUA_1G07730)-RELATED"/>
    <property type="match status" value="1"/>
</dbReference>
<gene>
    <name evidence="12" type="ORF">XA68_13268</name>
</gene>
<proteinExistence type="inferred from homology"/>
<evidence type="ECO:0000259" key="11">
    <source>
        <dbReference type="Pfam" id="PF05572"/>
    </source>
</evidence>
<dbReference type="Pfam" id="PF05572">
    <property type="entry name" value="Peptidase_M43"/>
    <property type="match status" value="1"/>
</dbReference>
<dbReference type="PANTHER" id="PTHR47466">
    <property type="match status" value="1"/>
</dbReference>
<dbReference type="InterPro" id="IPR024079">
    <property type="entry name" value="MetalloPept_cat_dom_sf"/>
</dbReference>
<keyword evidence="13" id="KW-1185">Reference proteome</keyword>
<reference evidence="12 13" key="2">
    <citation type="journal article" date="2017" name="Sci. Rep.">
        <title>Ant-infecting Ophiocordyceps genomes reveal a high diversity of potential behavioral manipulation genes and a possible major role for enterotoxins.</title>
        <authorList>
            <person name="de Bekker C."/>
            <person name="Ohm R.A."/>
            <person name="Evans H.C."/>
            <person name="Brachmann A."/>
            <person name="Hughes D.P."/>
        </authorList>
    </citation>
    <scope>NUCLEOTIDE SEQUENCE [LARGE SCALE GENOMIC DNA]</scope>
    <source>
        <strain evidence="12 13">SC16a</strain>
    </source>
</reference>
<accession>A0A2A9PMD9</accession>
<evidence type="ECO:0000256" key="3">
    <source>
        <dbReference type="ARBA" id="ARBA00022670"/>
    </source>
</evidence>
<evidence type="ECO:0000313" key="13">
    <source>
        <dbReference type="Proteomes" id="UP000037136"/>
    </source>
</evidence>
<evidence type="ECO:0000256" key="1">
    <source>
        <dbReference type="ARBA" id="ARBA00003174"/>
    </source>
</evidence>
<organism evidence="12 13">
    <name type="scientific">Ophiocordyceps unilateralis</name>
    <name type="common">Zombie-ant fungus</name>
    <name type="synonym">Torrubia unilateralis</name>
    <dbReference type="NCBI Taxonomy" id="268505"/>
    <lineage>
        <taxon>Eukaryota</taxon>
        <taxon>Fungi</taxon>
        <taxon>Dikarya</taxon>
        <taxon>Ascomycota</taxon>
        <taxon>Pezizomycotina</taxon>
        <taxon>Sordariomycetes</taxon>
        <taxon>Hypocreomycetidae</taxon>
        <taxon>Hypocreales</taxon>
        <taxon>Ophiocordycipitaceae</taxon>
        <taxon>Ophiocordyceps</taxon>
    </lineage>
</organism>
<evidence type="ECO:0000256" key="7">
    <source>
        <dbReference type="ARBA" id="ARBA00022833"/>
    </source>
</evidence>
<evidence type="ECO:0000256" key="10">
    <source>
        <dbReference type="SAM" id="SignalP"/>
    </source>
</evidence>
<dbReference type="GO" id="GO:0006508">
    <property type="term" value="P:proteolysis"/>
    <property type="evidence" value="ECO:0007669"/>
    <property type="project" value="UniProtKB-KW"/>
</dbReference>
<keyword evidence="9" id="KW-1015">Disulfide bond</keyword>
<dbReference type="Gene3D" id="3.40.390.10">
    <property type="entry name" value="Collagenase (Catalytic Domain)"/>
    <property type="match status" value="1"/>
</dbReference>
<dbReference type="InterPro" id="IPR008754">
    <property type="entry name" value="Peptidase_M43"/>
</dbReference>
<dbReference type="GO" id="GO:0008237">
    <property type="term" value="F:metallopeptidase activity"/>
    <property type="evidence" value="ECO:0007669"/>
    <property type="project" value="UniProtKB-KW"/>
</dbReference>
<feature type="signal peptide" evidence="10">
    <location>
        <begin position="1"/>
        <end position="16"/>
    </location>
</feature>
<keyword evidence="7" id="KW-0862">Zinc</keyword>
<evidence type="ECO:0000256" key="8">
    <source>
        <dbReference type="ARBA" id="ARBA00023049"/>
    </source>
</evidence>
<evidence type="ECO:0000256" key="5">
    <source>
        <dbReference type="ARBA" id="ARBA00022729"/>
    </source>
</evidence>
<dbReference type="STRING" id="268505.A0A2A9PMD9"/>
<comment type="function">
    <text evidence="1">Secreted metalloproteinase that allows assimilation of proteinaceous substrates.</text>
</comment>
<keyword evidence="6" id="KW-0378">Hydrolase</keyword>
<evidence type="ECO:0000313" key="12">
    <source>
        <dbReference type="EMBL" id="PFH62529.1"/>
    </source>
</evidence>
<dbReference type="AlphaFoldDB" id="A0A2A9PMD9"/>
<dbReference type="EMBL" id="LAZP02000026">
    <property type="protein sequence ID" value="PFH62529.1"/>
    <property type="molecule type" value="Genomic_DNA"/>
</dbReference>
<keyword evidence="4" id="KW-0479">Metal-binding</keyword>
<feature type="chain" id="PRO_5012382960" description="Peptidase M43 pregnancy-associated plasma-A domain-containing protein" evidence="10">
    <location>
        <begin position="17"/>
        <end position="398"/>
    </location>
</feature>
<name>A0A2A9PMD9_OPHUN</name>